<feature type="domain" description="Shedu protein SduA C-terminal" evidence="2">
    <location>
        <begin position="284"/>
        <end position="443"/>
    </location>
</feature>
<dbReference type="AlphaFoldDB" id="A0A4S8NR50"/>
<dbReference type="EMBL" id="STGV01000012">
    <property type="protein sequence ID" value="THV19713.1"/>
    <property type="molecule type" value="Genomic_DNA"/>
</dbReference>
<sequence length="493" mass="55405">MADEWDGELRLIVRNLGDTINVYVQLNDRLVRNANAYYGLLDVNEPTLLFTLDLDKNIAGVFPLIAHFSGEIYAQKYDNIKSIWFDLPPGDFEPPTDHSSALAFLKTHLPGGFVQDPAYGLGFTKELRPIIYAVEKIEKVTRIAIGGKDPTRHEHSTFYFSDLDFFNLRMAFNRTTRKHQQESLIERTILAHNNVLHKVYPEHHALREPPYRPGTIYKLVGGEEASSTVLKGKDRTALLKTVVGNATAIADRDPKEFVQLQKDLELVSLDRLINSFQKSMAKNHNEGHWQKMLELNPFILSMVFGYPIVMVQSAASVGGGTIAGNGTKIADFLSQNSSSHNAALVEIKTPQTPVCGSTYRGGVWKPSNALMGAVVQVLDQRHKLTLTLPLHKQFSPQLSELQAYAIDCVIVVGKMPTDPSQISSFEMMRSQFKDVRIVTFDELFGKLLLLREMLTGERYVSPIEDDEQGEPDYLYQTDLDEDEDDPEFAAGED</sequence>
<dbReference type="OrthoDB" id="8973928at2"/>
<comment type="caution">
    <text evidence="3">The sequence shown here is derived from an EMBL/GenBank/DDBJ whole genome shotgun (WGS) entry which is preliminary data.</text>
</comment>
<evidence type="ECO:0000313" key="3">
    <source>
        <dbReference type="EMBL" id="THV19713.1"/>
    </source>
</evidence>
<gene>
    <name evidence="3" type="ORF">FAA97_20635</name>
</gene>
<dbReference type="RefSeq" id="WP_136600467.1">
    <property type="nucleotide sequence ID" value="NZ_STGV01000012.1"/>
</dbReference>
<feature type="compositionally biased region" description="Acidic residues" evidence="1">
    <location>
        <begin position="478"/>
        <end position="493"/>
    </location>
</feature>
<reference evidence="3 4" key="1">
    <citation type="submission" date="2019-04" db="EMBL/GenBank/DDBJ databases">
        <title>Genome sequence of strain shin9-1.</title>
        <authorList>
            <person name="Gao J."/>
            <person name="Sun J."/>
        </authorList>
    </citation>
    <scope>NUCLEOTIDE SEQUENCE [LARGE SCALE GENOMIC DNA]</scope>
    <source>
        <strain evidence="4">shin9-1</strain>
    </source>
</reference>
<dbReference type="InterPro" id="IPR025359">
    <property type="entry name" value="SduA_C"/>
</dbReference>
<name>A0A4S8NR50_9HYPH</name>
<accession>A0A4S8NR50</accession>
<feature type="region of interest" description="Disordered" evidence="1">
    <location>
        <begin position="461"/>
        <end position="493"/>
    </location>
</feature>
<evidence type="ECO:0000259" key="2">
    <source>
        <dbReference type="Pfam" id="PF14082"/>
    </source>
</evidence>
<dbReference type="Pfam" id="PF14082">
    <property type="entry name" value="SduA_C"/>
    <property type="match status" value="1"/>
</dbReference>
<evidence type="ECO:0000256" key="1">
    <source>
        <dbReference type="SAM" id="MobiDB-lite"/>
    </source>
</evidence>
<dbReference type="Proteomes" id="UP000308828">
    <property type="component" value="Unassembled WGS sequence"/>
</dbReference>
<organism evidence="3 4">
    <name type="scientific">Peteryoungia ipomoeae</name>
    <dbReference type="NCBI Taxonomy" id="1210932"/>
    <lineage>
        <taxon>Bacteria</taxon>
        <taxon>Pseudomonadati</taxon>
        <taxon>Pseudomonadota</taxon>
        <taxon>Alphaproteobacteria</taxon>
        <taxon>Hyphomicrobiales</taxon>
        <taxon>Rhizobiaceae</taxon>
        <taxon>Peteryoungia</taxon>
    </lineage>
</organism>
<keyword evidence="4" id="KW-1185">Reference proteome</keyword>
<protein>
    <submittedName>
        <fullName evidence="3">DUF4263 domain-containing protein</fullName>
    </submittedName>
</protein>
<evidence type="ECO:0000313" key="4">
    <source>
        <dbReference type="Proteomes" id="UP000308828"/>
    </source>
</evidence>
<proteinExistence type="predicted"/>